<reference evidence="3" key="1">
    <citation type="journal article" date="2019" name="Int. J. Syst. Evol. Microbiol.">
        <title>The Global Catalogue of Microorganisms (GCM) 10K type strain sequencing project: providing services to taxonomists for standard genome sequencing and annotation.</title>
        <authorList>
            <consortium name="The Broad Institute Genomics Platform"/>
            <consortium name="The Broad Institute Genome Sequencing Center for Infectious Disease"/>
            <person name="Wu L."/>
            <person name="Ma J."/>
        </authorList>
    </citation>
    <scope>NUCLEOTIDE SEQUENCE [LARGE SCALE GENOMIC DNA]</scope>
    <source>
        <strain evidence="3">JCM 16702</strain>
    </source>
</reference>
<proteinExistence type="predicted"/>
<evidence type="ECO:0000313" key="3">
    <source>
        <dbReference type="Proteomes" id="UP001500683"/>
    </source>
</evidence>
<organism evidence="2 3">
    <name type="scientific">Actinomadura miaoliensis</name>
    <dbReference type="NCBI Taxonomy" id="430685"/>
    <lineage>
        <taxon>Bacteria</taxon>
        <taxon>Bacillati</taxon>
        <taxon>Actinomycetota</taxon>
        <taxon>Actinomycetes</taxon>
        <taxon>Streptosporangiales</taxon>
        <taxon>Thermomonosporaceae</taxon>
        <taxon>Actinomadura</taxon>
    </lineage>
</organism>
<dbReference type="EMBL" id="BAAAZG010000042">
    <property type="protein sequence ID" value="GAA4088318.1"/>
    <property type="molecule type" value="Genomic_DNA"/>
</dbReference>
<protein>
    <submittedName>
        <fullName evidence="2">Uncharacterized protein</fullName>
    </submittedName>
</protein>
<evidence type="ECO:0000313" key="2">
    <source>
        <dbReference type="EMBL" id="GAA4088318.1"/>
    </source>
</evidence>
<keyword evidence="3" id="KW-1185">Reference proteome</keyword>
<feature type="compositionally biased region" description="Low complexity" evidence="1">
    <location>
        <begin position="70"/>
        <end position="86"/>
    </location>
</feature>
<feature type="region of interest" description="Disordered" evidence="1">
    <location>
        <begin position="59"/>
        <end position="91"/>
    </location>
</feature>
<gene>
    <name evidence="2" type="ORF">GCM10022214_55880</name>
</gene>
<sequence length="117" mass="12970">MGGRNADQALAVLRARFPEAQVWRGEHTGKLWGLVRDPSGRAHLVEAENPVELGRLLEDAQGGLPPAPRPVTGRARPVPRRAGVPTSMPVYGRHEAPRAPWWRRLAGAFVQLDDEEW</sequence>
<name>A0ABP7WGI7_9ACTN</name>
<evidence type="ECO:0000256" key="1">
    <source>
        <dbReference type="SAM" id="MobiDB-lite"/>
    </source>
</evidence>
<dbReference type="RefSeq" id="WP_344953283.1">
    <property type="nucleotide sequence ID" value="NZ_BAAAZG010000042.1"/>
</dbReference>
<comment type="caution">
    <text evidence="2">The sequence shown here is derived from an EMBL/GenBank/DDBJ whole genome shotgun (WGS) entry which is preliminary data.</text>
</comment>
<accession>A0ABP7WGI7</accession>
<dbReference type="Proteomes" id="UP001500683">
    <property type="component" value="Unassembled WGS sequence"/>
</dbReference>